<dbReference type="InterPro" id="IPR011606">
    <property type="entry name" value="Brnchd-chn_aa_trnsp_permease"/>
</dbReference>
<evidence type="ECO:0000256" key="2">
    <source>
        <dbReference type="ARBA" id="ARBA00010735"/>
    </source>
</evidence>
<comment type="subcellular location">
    <subcellularLocation>
        <location evidence="1">Cell membrane</location>
        <topology evidence="1">Multi-pass membrane protein</topology>
    </subcellularLocation>
</comment>
<feature type="transmembrane region" description="Helical" evidence="8">
    <location>
        <begin position="166"/>
        <end position="182"/>
    </location>
</feature>
<evidence type="ECO:0000256" key="6">
    <source>
        <dbReference type="ARBA" id="ARBA00022989"/>
    </source>
</evidence>
<feature type="transmembrane region" description="Helical" evidence="8">
    <location>
        <begin position="72"/>
        <end position="96"/>
    </location>
</feature>
<feature type="transmembrane region" description="Helical" evidence="8">
    <location>
        <begin position="211"/>
        <end position="229"/>
    </location>
</feature>
<dbReference type="RefSeq" id="WP_209371175.1">
    <property type="nucleotide sequence ID" value="NZ_JAGIZA010000002.1"/>
</dbReference>
<dbReference type="Pfam" id="PF03591">
    <property type="entry name" value="AzlC"/>
    <property type="match status" value="1"/>
</dbReference>
<dbReference type="GO" id="GO:0005886">
    <property type="term" value="C:plasma membrane"/>
    <property type="evidence" value="ECO:0007669"/>
    <property type="project" value="UniProtKB-SubCell"/>
</dbReference>
<feature type="transmembrane region" description="Helical" evidence="8">
    <location>
        <begin position="133"/>
        <end position="160"/>
    </location>
</feature>
<gene>
    <name evidence="9" type="ORF">J5Y10_04675</name>
</gene>
<feature type="transmembrane region" description="Helical" evidence="8">
    <location>
        <begin position="46"/>
        <end position="65"/>
    </location>
</feature>
<feature type="transmembrane region" description="Helical" evidence="8">
    <location>
        <begin position="20"/>
        <end position="40"/>
    </location>
</feature>
<evidence type="ECO:0000256" key="3">
    <source>
        <dbReference type="ARBA" id="ARBA00022448"/>
    </source>
</evidence>
<evidence type="ECO:0000256" key="7">
    <source>
        <dbReference type="ARBA" id="ARBA00023136"/>
    </source>
</evidence>
<accession>A0A940MUQ8</accession>
<dbReference type="Proteomes" id="UP000677537">
    <property type="component" value="Unassembled WGS sequence"/>
</dbReference>
<evidence type="ECO:0000313" key="10">
    <source>
        <dbReference type="Proteomes" id="UP000677537"/>
    </source>
</evidence>
<reference evidence="9" key="1">
    <citation type="submission" date="2021-03" db="EMBL/GenBank/DDBJ databases">
        <authorList>
            <person name="So Y."/>
        </authorList>
    </citation>
    <scope>NUCLEOTIDE SEQUENCE</scope>
    <source>
        <strain evidence="9">SG15</strain>
    </source>
</reference>
<dbReference type="AlphaFoldDB" id="A0A940MUQ8"/>
<keyword evidence="3" id="KW-0813">Transport</keyword>
<comment type="similarity">
    <text evidence="2">Belongs to the AzlC family.</text>
</comment>
<keyword evidence="5 8" id="KW-0812">Transmembrane</keyword>
<evidence type="ECO:0000256" key="8">
    <source>
        <dbReference type="SAM" id="Phobius"/>
    </source>
</evidence>
<keyword evidence="4" id="KW-1003">Cell membrane</keyword>
<organism evidence="9 10">
    <name type="scientific">Roseomonas indoligenes</name>
    <dbReference type="NCBI Taxonomy" id="2820811"/>
    <lineage>
        <taxon>Bacteria</taxon>
        <taxon>Pseudomonadati</taxon>
        <taxon>Pseudomonadota</taxon>
        <taxon>Alphaproteobacteria</taxon>
        <taxon>Acetobacterales</taxon>
        <taxon>Roseomonadaceae</taxon>
        <taxon>Roseomonas</taxon>
    </lineage>
</organism>
<dbReference type="PANTHER" id="PTHR34979">
    <property type="entry name" value="INNER MEMBRANE PROTEIN YGAZ"/>
    <property type="match status" value="1"/>
</dbReference>
<dbReference type="PANTHER" id="PTHR34979:SF1">
    <property type="entry name" value="INNER MEMBRANE PROTEIN YGAZ"/>
    <property type="match status" value="1"/>
</dbReference>
<evidence type="ECO:0000256" key="4">
    <source>
        <dbReference type="ARBA" id="ARBA00022475"/>
    </source>
</evidence>
<sequence length="238" mass="25188">MPVIFTRDGVRRGVLRGIPLLLGIAPFGIVVGVIALRHGLTLAETLLMSALVFAGASQLLALELWTDPPDILAVALAAFVVNIRMVPIGAALSFWLDHLKGWRLWGSLFVTVDHSFALSVAEQRAGGRDAGFLFGLGVFTWVGWVASTAVGHVLGAAVAFSDENPIFFAAPASFVAILAALWRSPRQDVPPWLLAAATALGTQALRLPAPVPLLAGAFAGAALGAWREWRAQSVAVRR</sequence>
<comment type="caution">
    <text evidence="9">The sequence shown here is derived from an EMBL/GenBank/DDBJ whole genome shotgun (WGS) entry which is preliminary data.</text>
</comment>
<proteinExistence type="inferred from homology"/>
<dbReference type="EMBL" id="JAGIZA010000002">
    <property type="protein sequence ID" value="MBP0492068.1"/>
    <property type="molecule type" value="Genomic_DNA"/>
</dbReference>
<keyword evidence="10" id="KW-1185">Reference proteome</keyword>
<evidence type="ECO:0000313" key="9">
    <source>
        <dbReference type="EMBL" id="MBP0492068.1"/>
    </source>
</evidence>
<keyword evidence="6 8" id="KW-1133">Transmembrane helix</keyword>
<dbReference type="GO" id="GO:1903785">
    <property type="term" value="P:L-valine transmembrane transport"/>
    <property type="evidence" value="ECO:0007669"/>
    <property type="project" value="TreeGrafter"/>
</dbReference>
<name>A0A940MUQ8_9PROT</name>
<evidence type="ECO:0000256" key="1">
    <source>
        <dbReference type="ARBA" id="ARBA00004651"/>
    </source>
</evidence>
<protein>
    <submittedName>
        <fullName evidence="9">AzlC family ABC transporter permease</fullName>
    </submittedName>
</protein>
<evidence type="ECO:0000256" key="5">
    <source>
        <dbReference type="ARBA" id="ARBA00022692"/>
    </source>
</evidence>
<keyword evidence="7 8" id="KW-0472">Membrane</keyword>